<protein>
    <submittedName>
        <fullName evidence="1">Uncharacterized protein</fullName>
    </submittedName>
</protein>
<gene>
    <name evidence="1" type="ORF">AVEN_43123_1</name>
</gene>
<organism evidence="1 2">
    <name type="scientific">Araneus ventricosus</name>
    <name type="common">Orbweaver spider</name>
    <name type="synonym">Epeira ventricosa</name>
    <dbReference type="NCBI Taxonomy" id="182803"/>
    <lineage>
        <taxon>Eukaryota</taxon>
        <taxon>Metazoa</taxon>
        <taxon>Ecdysozoa</taxon>
        <taxon>Arthropoda</taxon>
        <taxon>Chelicerata</taxon>
        <taxon>Arachnida</taxon>
        <taxon>Araneae</taxon>
        <taxon>Araneomorphae</taxon>
        <taxon>Entelegynae</taxon>
        <taxon>Araneoidea</taxon>
        <taxon>Araneidae</taxon>
        <taxon>Araneus</taxon>
    </lineage>
</organism>
<dbReference type="Proteomes" id="UP000499080">
    <property type="component" value="Unassembled WGS sequence"/>
</dbReference>
<dbReference type="EMBL" id="BGPR01042594">
    <property type="protein sequence ID" value="GBO19055.1"/>
    <property type="molecule type" value="Genomic_DNA"/>
</dbReference>
<dbReference type="AlphaFoldDB" id="A0A4Y2V1H5"/>
<evidence type="ECO:0000313" key="2">
    <source>
        <dbReference type="Proteomes" id="UP000499080"/>
    </source>
</evidence>
<proteinExistence type="predicted"/>
<accession>A0A4Y2V1H5</accession>
<reference evidence="1 2" key="1">
    <citation type="journal article" date="2019" name="Sci. Rep.">
        <title>Orb-weaving spider Araneus ventricosus genome elucidates the spidroin gene catalogue.</title>
        <authorList>
            <person name="Kono N."/>
            <person name="Nakamura H."/>
            <person name="Ohtoshi R."/>
            <person name="Moran D.A.P."/>
            <person name="Shinohara A."/>
            <person name="Yoshida Y."/>
            <person name="Fujiwara M."/>
            <person name="Mori M."/>
            <person name="Tomita M."/>
            <person name="Arakawa K."/>
        </authorList>
    </citation>
    <scope>NUCLEOTIDE SEQUENCE [LARGE SCALE GENOMIC DNA]</scope>
</reference>
<keyword evidence="2" id="KW-1185">Reference proteome</keyword>
<sequence length="106" mass="11756">MYKKGDTLYFVNTLGNVSVTTVLHASLALNVTLTEKYVKGTRSFESEMLTGGIERSLKRSFQSKGAQTSMDIPTTSLLHKPVLAPPSSSCYLHPWTKECHSSLEKF</sequence>
<comment type="caution">
    <text evidence="1">The sequence shown here is derived from an EMBL/GenBank/DDBJ whole genome shotgun (WGS) entry which is preliminary data.</text>
</comment>
<name>A0A4Y2V1H5_ARAVE</name>
<evidence type="ECO:0000313" key="1">
    <source>
        <dbReference type="EMBL" id="GBO19055.1"/>
    </source>
</evidence>